<evidence type="ECO:0000313" key="2">
    <source>
        <dbReference type="Proteomes" id="UP000008234"/>
    </source>
</evidence>
<accession>D3QZR2</accession>
<dbReference type="KEGG" id="clo:HMPREF0868_0064"/>
<dbReference type="STRING" id="699246.HMPREF0868_0064"/>
<gene>
    <name evidence="1" type="ordered locus">HMPREF0868_0064</name>
</gene>
<protein>
    <submittedName>
        <fullName evidence="1">Uncharacterized protein</fullName>
    </submittedName>
</protein>
<sequence length="40" mass="4383">MVATTTAAIIAVAKLLDYGKTFDGGFADFWHHGNNGYFFN</sequence>
<dbReference type="Proteomes" id="UP000008234">
    <property type="component" value="Chromosome"/>
</dbReference>
<proteinExistence type="predicted"/>
<dbReference type="AlphaFoldDB" id="D3QZR2"/>
<dbReference type="EMBL" id="CP001850">
    <property type="protein sequence ID" value="ADC90481.1"/>
    <property type="molecule type" value="Genomic_DNA"/>
</dbReference>
<name>D3QZR2_MAGIU</name>
<dbReference type="HOGENOM" id="CLU_3292062_0_0_9"/>
<evidence type="ECO:0000313" key="1">
    <source>
        <dbReference type="EMBL" id="ADC90481.1"/>
    </source>
</evidence>
<keyword evidence="2" id="KW-1185">Reference proteome</keyword>
<reference evidence="2" key="1">
    <citation type="submission" date="2009-12" db="EMBL/GenBank/DDBJ databases">
        <title>Sequence of Clostridiales genomosp. BVAB3 str. UPII9-5.</title>
        <authorList>
            <person name="Madupu R."/>
            <person name="Durkin A.S."/>
            <person name="Torralba M."/>
            <person name="Methe B."/>
            <person name="Sutton G.G."/>
            <person name="Strausberg R.L."/>
            <person name="Nelson K.E."/>
        </authorList>
    </citation>
    <scope>NUCLEOTIDE SEQUENCE [LARGE SCALE GENOMIC DNA]</scope>
    <source>
        <strain evidence="2">UPII9-5</strain>
    </source>
</reference>
<organism evidence="1 2">
    <name type="scientific">Mageeibacillus indolicus (strain UPII9-5)</name>
    <name type="common">Clostridiales genomosp. BVAB3 (strain UPII9-5)</name>
    <dbReference type="NCBI Taxonomy" id="699246"/>
    <lineage>
        <taxon>Bacteria</taxon>
        <taxon>Bacillati</taxon>
        <taxon>Bacillota</taxon>
        <taxon>Clostridia</taxon>
        <taxon>Eubacteriales</taxon>
        <taxon>Oscillospiraceae</taxon>
        <taxon>Mageeibacillus</taxon>
    </lineage>
</organism>